<dbReference type="InterPro" id="IPR000055">
    <property type="entry name" value="Restrct_endonuc_typeI_TRD"/>
</dbReference>
<dbReference type="PANTHER" id="PTHR30408">
    <property type="entry name" value="TYPE-1 RESTRICTION ENZYME ECOKI SPECIFICITY PROTEIN"/>
    <property type="match status" value="1"/>
</dbReference>
<keyword evidence="2" id="KW-0680">Restriction system</keyword>
<dbReference type="InterPro" id="IPR052021">
    <property type="entry name" value="Type-I_RS_S_subunit"/>
</dbReference>
<keyword evidence="5" id="KW-0255">Endonuclease</keyword>
<name>A0A935JXU5_9RHOO</name>
<sequence length="189" mass="20720">MLEIDKIALAVQYGLSEKMNEGGVGCKIFRMNEIIGGRMFDGGAMKCADISADEFAKYRLKRGDVLFNRTNSIEHVGKTGLFDLAGDYCFASYLVRVVPDTAKVLSLFLTLMMNSKIFQQEAKGKASKSINQANINATIMRNIKVPVPALPVQTQVVSEVLALEQTIAKAQAIIAAAPARKQAIMQRYL</sequence>
<keyword evidence="5" id="KW-0540">Nuclease</keyword>
<evidence type="ECO:0000256" key="2">
    <source>
        <dbReference type="ARBA" id="ARBA00022747"/>
    </source>
</evidence>
<reference evidence="5 6" key="1">
    <citation type="submission" date="2020-10" db="EMBL/GenBank/DDBJ databases">
        <title>Connecting structure to function with the recovery of over 1000 high-quality activated sludge metagenome-assembled genomes encoding full-length rRNA genes using long-read sequencing.</title>
        <authorList>
            <person name="Singleton C.M."/>
            <person name="Petriglieri F."/>
            <person name="Kristensen J.M."/>
            <person name="Kirkegaard R.H."/>
            <person name="Michaelsen T.Y."/>
            <person name="Andersen M.H."/>
            <person name="Karst S.M."/>
            <person name="Dueholm M.S."/>
            <person name="Nielsen P.H."/>
            <person name="Albertsen M."/>
        </authorList>
    </citation>
    <scope>NUCLEOTIDE SEQUENCE [LARGE SCALE GENOMIC DNA]</scope>
    <source>
        <strain evidence="5">EsbW_18-Q3-R4-48_BATAC.463</strain>
    </source>
</reference>
<dbReference type="AlphaFoldDB" id="A0A935JXU5"/>
<evidence type="ECO:0000256" key="1">
    <source>
        <dbReference type="ARBA" id="ARBA00010923"/>
    </source>
</evidence>
<dbReference type="GO" id="GO:0004519">
    <property type="term" value="F:endonuclease activity"/>
    <property type="evidence" value="ECO:0007669"/>
    <property type="project" value="UniProtKB-KW"/>
</dbReference>
<comment type="similarity">
    <text evidence="1">Belongs to the type-I restriction system S methylase family.</text>
</comment>
<dbReference type="CDD" id="cd17524">
    <property type="entry name" value="RMtype1_S_EcoUTORF5051P-TRD2-CR2_like"/>
    <property type="match status" value="1"/>
</dbReference>
<dbReference type="GO" id="GO:0003677">
    <property type="term" value="F:DNA binding"/>
    <property type="evidence" value="ECO:0007669"/>
    <property type="project" value="UniProtKB-KW"/>
</dbReference>
<evidence type="ECO:0000313" key="5">
    <source>
        <dbReference type="EMBL" id="MBK7415981.1"/>
    </source>
</evidence>
<accession>A0A935JXU5</accession>
<proteinExistence type="inferred from homology"/>
<evidence type="ECO:0000259" key="4">
    <source>
        <dbReference type="Pfam" id="PF01420"/>
    </source>
</evidence>
<keyword evidence="5" id="KW-0378">Hydrolase</keyword>
<comment type="caution">
    <text evidence="5">The sequence shown here is derived from an EMBL/GenBank/DDBJ whole genome shotgun (WGS) entry which is preliminary data.</text>
</comment>
<dbReference type="GO" id="GO:0009307">
    <property type="term" value="P:DNA restriction-modification system"/>
    <property type="evidence" value="ECO:0007669"/>
    <property type="project" value="UniProtKB-KW"/>
</dbReference>
<feature type="domain" description="Type I restriction modification DNA specificity" evidence="4">
    <location>
        <begin position="53"/>
        <end position="171"/>
    </location>
</feature>
<dbReference type="EMBL" id="JADJMS010000029">
    <property type="protein sequence ID" value="MBK7415981.1"/>
    <property type="molecule type" value="Genomic_DNA"/>
</dbReference>
<evidence type="ECO:0000256" key="3">
    <source>
        <dbReference type="ARBA" id="ARBA00023125"/>
    </source>
</evidence>
<protein>
    <submittedName>
        <fullName evidence="5">Restriction endonuclease subunit S</fullName>
    </submittedName>
</protein>
<dbReference type="Proteomes" id="UP000739411">
    <property type="component" value="Unassembled WGS sequence"/>
</dbReference>
<gene>
    <name evidence="5" type="ORF">IPJ38_13545</name>
</gene>
<dbReference type="PANTHER" id="PTHR30408:SF12">
    <property type="entry name" value="TYPE I RESTRICTION ENZYME MJAVIII SPECIFICITY SUBUNIT"/>
    <property type="match status" value="1"/>
</dbReference>
<dbReference type="Pfam" id="PF01420">
    <property type="entry name" value="Methylase_S"/>
    <property type="match status" value="1"/>
</dbReference>
<evidence type="ECO:0000313" key="6">
    <source>
        <dbReference type="Proteomes" id="UP000739411"/>
    </source>
</evidence>
<organism evidence="5 6">
    <name type="scientific">Candidatus Dechloromonas phosphorivorans</name>
    <dbReference type="NCBI Taxonomy" id="2899244"/>
    <lineage>
        <taxon>Bacteria</taxon>
        <taxon>Pseudomonadati</taxon>
        <taxon>Pseudomonadota</taxon>
        <taxon>Betaproteobacteria</taxon>
        <taxon>Rhodocyclales</taxon>
        <taxon>Azonexaceae</taxon>
        <taxon>Dechloromonas</taxon>
    </lineage>
</organism>
<dbReference type="Gene3D" id="3.90.220.20">
    <property type="entry name" value="DNA methylase specificity domains"/>
    <property type="match status" value="1"/>
</dbReference>
<dbReference type="InterPro" id="IPR044946">
    <property type="entry name" value="Restrct_endonuc_typeI_TRD_sf"/>
</dbReference>
<keyword evidence="3" id="KW-0238">DNA-binding</keyword>
<dbReference type="SUPFAM" id="SSF116734">
    <property type="entry name" value="DNA methylase specificity domain"/>
    <property type="match status" value="1"/>
</dbReference>